<dbReference type="GO" id="GO:0005886">
    <property type="term" value="C:plasma membrane"/>
    <property type="evidence" value="ECO:0007669"/>
    <property type="project" value="UniProtKB-SubCell"/>
</dbReference>
<feature type="transmembrane region" description="Helical" evidence="9">
    <location>
        <begin position="80"/>
        <end position="107"/>
    </location>
</feature>
<organism evidence="11 12">
    <name type="scientific">Candidula unifasciata</name>
    <dbReference type="NCBI Taxonomy" id="100452"/>
    <lineage>
        <taxon>Eukaryota</taxon>
        <taxon>Metazoa</taxon>
        <taxon>Spiralia</taxon>
        <taxon>Lophotrochozoa</taxon>
        <taxon>Mollusca</taxon>
        <taxon>Gastropoda</taxon>
        <taxon>Heterobranchia</taxon>
        <taxon>Euthyneura</taxon>
        <taxon>Panpulmonata</taxon>
        <taxon>Eupulmonata</taxon>
        <taxon>Stylommatophora</taxon>
        <taxon>Helicina</taxon>
        <taxon>Helicoidea</taxon>
        <taxon>Geomitridae</taxon>
        <taxon>Candidula</taxon>
    </lineage>
</organism>
<dbReference type="SUPFAM" id="SSF81321">
    <property type="entry name" value="Family A G protein-coupled receptor-like"/>
    <property type="match status" value="1"/>
</dbReference>
<keyword evidence="7" id="KW-0675">Receptor</keyword>
<evidence type="ECO:0000256" key="5">
    <source>
        <dbReference type="ARBA" id="ARBA00023040"/>
    </source>
</evidence>
<comment type="subcellular location">
    <subcellularLocation>
        <location evidence="1">Cell membrane</location>
        <topology evidence="1">Multi-pass membrane protein</topology>
    </subcellularLocation>
</comment>
<dbReference type="GO" id="GO:0008528">
    <property type="term" value="F:G protein-coupled peptide receptor activity"/>
    <property type="evidence" value="ECO:0007669"/>
    <property type="project" value="TreeGrafter"/>
</dbReference>
<feature type="transmembrane region" description="Helical" evidence="9">
    <location>
        <begin position="44"/>
        <end position="68"/>
    </location>
</feature>
<evidence type="ECO:0000256" key="6">
    <source>
        <dbReference type="ARBA" id="ARBA00023136"/>
    </source>
</evidence>
<sequence>MATGSVSCLRTTQQSLSVSAREVTIFPPNEVFTDVMYHYFELSMFFIFGSVIAVFGIVSNVINVVVYCRQGVKDSVTVTFIALSLWDFGNCFTSLLSIICFIIESHFPIPTVNFLAIQYVYFGYTRGFTYILSTIVTMHLSIERCICLIVPFKVKEVFTKSRSILINAAIVIFSCACFCPAWATQGLQWEFDGRFNNSRLVLWISINRRDVDVFVDMFNGVVIPTIAQIVITISAVFMLSAVKTSAKFRLRSTGMSAVNEGQSGTQVAVDSKTDKKPNTKDKTMSTKDSKLAKVVIMVAVIFFVCNLPVLIVAVARALVPKLDIGKTYNNLYHVAYILVYDFGLVNSSVNIIVYYLVSSKFKEVFLSLFTSNRKPCTS</sequence>
<keyword evidence="3 9" id="KW-0812">Transmembrane</keyword>
<evidence type="ECO:0000313" key="11">
    <source>
        <dbReference type="EMBL" id="CAG5134803.1"/>
    </source>
</evidence>
<name>A0A8S3ZYR7_9EUPU</name>
<gene>
    <name evidence="11" type="ORF">CUNI_LOCUS20361</name>
</gene>
<proteinExistence type="predicted"/>
<evidence type="ECO:0000256" key="7">
    <source>
        <dbReference type="ARBA" id="ARBA00023170"/>
    </source>
</evidence>
<evidence type="ECO:0000256" key="2">
    <source>
        <dbReference type="ARBA" id="ARBA00022475"/>
    </source>
</evidence>
<keyword evidence="2" id="KW-1003">Cell membrane</keyword>
<comment type="caution">
    <text evidence="11">The sequence shown here is derived from an EMBL/GenBank/DDBJ whole genome shotgun (WGS) entry which is preliminary data.</text>
</comment>
<keyword evidence="6 9" id="KW-0472">Membrane</keyword>
<evidence type="ECO:0000256" key="9">
    <source>
        <dbReference type="SAM" id="Phobius"/>
    </source>
</evidence>
<feature type="transmembrane region" description="Helical" evidence="9">
    <location>
        <begin position="164"/>
        <end position="183"/>
    </location>
</feature>
<dbReference type="OrthoDB" id="6077456at2759"/>
<evidence type="ECO:0000256" key="4">
    <source>
        <dbReference type="ARBA" id="ARBA00022989"/>
    </source>
</evidence>
<keyword evidence="4 9" id="KW-1133">Transmembrane helix</keyword>
<evidence type="ECO:0000259" key="10">
    <source>
        <dbReference type="PROSITE" id="PS50262"/>
    </source>
</evidence>
<reference evidence="11" key="1">
    <citation type="submission" date="2021-04" db="EMBL/GenBank/DDBJ databases">
        <authorList>
            <consortium name="Molecular Ecology Group"/>
        </authorList>
    </citation>
    <scope>NUCLEOTIDE SEQUENCE</scope>
</reference>
<feature type="transmembrane region" description="Helical" evidence="9">
    <location>
        <begin position="331"/>
        <end position="357"/>
    </location>
</feature>
<evidence type="ECO:0000256" key="1">
    <source>
        <dbReference type="ARBA" id="ARBA00004651"/>
    </source>
</evidence>
<dbReference type="Pfam" id="PF00001">
    <property type="entry name" value="7tm_1"/>
    <property type="match status" value="1"/>
</dbReference>
<feature type="transmembrane region" description="Helical" evidence="9">
    <location>
        <begin position="127"/>
        <end position="152"/>
    </location>
</feature>
<feature type="transmembrane region" description="Helical" evidence="9">
    <location>
        <begin position="221"/>
        <end position="242"/>
    </location>
</feature>
<dbReference type="Gene3D" id="1.20.1070.10">
    <property type="entry name" value="Rhodopsin 7-helix transmembrane proteins"/>
    <property type="match status" value="1"/>
</dbReference>
<feature type="domain" description="G-protein coupled receptors family 1 profile" evidence="10">
    <location>
        <begin position="59"/>
        <end position="354"/>
    </location>
</feature>
<feature type="transmembrane region" description="Helical" evidence="9">
    <location>
        <begin position="294"/>
        <end position="319"/>
    </location>
</feature>
<dbReference type="AlphaFoldDB" id="A0A8S3ZYR7"/>
<keyword evidence="8" id="KW-0807">Transducer</keyword>
<evidence type="ECO:0000256" key="3">
    <source>
        <dbReference type="ARBA" id="ARBA00022692"/>
    </source>
</evidence>
<keyword evidence="5" id="KW-0297">G-protein coupled receptor</keyword>
<protein>
    <recommendedName>
        <fullName evidence="10">G-protein coupled receptors family 1 profile domain-containing protein</fullName>
    </recommendedName>
</protein>
<dbReference type="GO" id="GO:0007218">
    <property type="term" value="P:neuropeptide signaling pathway"/>
    <property type="evidence" value="ECO:0007669"/>
    <property type="project" value="TreeGrafter"/>
</dbReference>
<dbReference type="InterPro" id="IPR000276">
    <property type="entry name" value="GPCR_Rhodpsn"/>
</dbReference>
<dbReference type="InterPro" id="IPR017452">
    <property type="entry name" value="GPCR_Rhodpsn_7TM"/>
</dbReference>
<evidence type="ECO:0000256" key="8">
    <source>
        <dbReference type="ARBA" id="ARBA00023224"/>
    </source>
</evidence>
<keyword evidence="12" id="KW-1185">Reference proteome</keyword>
<dbReference type="PROSITE" id="PS50262">
    <property type="entry name" value="G_PROTEIN_RECEP_F1_2"/>
    <property type="match status" value="1"/>
</dbReference>
<dbReference type="PANTHER" id="PTHR24230:SF0">
    <property type="entry name" value="G-PROTEIN COUPLED RECEPTORS FAMILY 1 PROFILE DOMAIN-CONTAINING PROTEIN"/>
    <property type="match status" value="1"/>
</dbReference>
<dbReference type="PRINTS" id="PR00237">
    <property type="entry name" value="GPCRRHODOPSN"/>
</dbReference>
<accession>A0A8S3ZYR7</accession>
<dbReference type="Proteomes" id="UP000678393">
    <property type="component" value="Unassembled WGS sequence"/>
</dbReference>
<evidence type="ECO:0000313" key="12">
    <source>
        <dbReference type="Proteomes" id="UP000678393"/>
    </source>
</evidence>
<dbReference type="EMBL" id="CAJHNH020007590">
    <property type="protein sequence ID" value="CAG5134803.1"/>
    <property type="molecule type" value="Genomic_DNA"/>
</dbReference>
<dbReference type="PANTHER" id="PTHR24230">
    <property type="entry name" value="G-PROTEIN COUPLED RECEPTOR"/>
    <property type="match status" value="1"/>
</dbReference>